<sequence length="422" mass="46542">MRGLSMGASMLDKLKDAGMTRKSRQSLGSAASGGDRRNSLRDRLMGRSSQRSSFAEIVLKKWTAPREAPRQAMIGGVEGSLRAFDLHVHLLLWRHVSKRGNRIIETVINALHDCDMALRVRRMGLMEGDHTAVLTDPECDATMVCVLDDFDVLLLDQYASTLVEVLKGRKDLTNVEQLAKEGARVTLALERPQAARKVTIIFTGHSEDEEATKEDSLYYPYTFACGVPFIRHQSDAPSPRAVAATPSPRGSPRWRAGGRRTLESTRSESRHAPRRRRVALTPSPRRRCAKRREYIADQKTKNTGLHEAVGHVMKLCEKHGAKPPAYVVELLCVQEFQDAQEWKGRGGAGRSRASAASNGDGPGLSLEGAEGMEGADAEALAQRILSHQLQADQHSLLCPVTHTHVLWDETVAAKMYQAAAKD</sequence>
<protein>
    <submittedName>
        <fullName evidence="2">Uncharacterized protein</fullName>
    </submittedName>
</protein>
<feature type="region of interest" description="Disordered" evidence="1">
    <location>
        <begin position="236"/>
        <end position="285"/>
    </location>
</feature>
<keyword evidence="3" id="KW-1185">Reference proteome</keyword>
<evidence type="ECO:0000313" key="3">
    <source>
        <dbReference type="Proteomes" id="UP000789595"/>
    </source>
</evidence>
<evidence type="ECO:0000256" key="1">
    <source>
        <dbReference type="SAM" id="MobiDB-lite"/>
    </source>
</evidence>
<feature type="compositionally biased region" description="Basic residues" evidence="1">
    <location>
        <begin position="272"/>
        <end position="285"/>
    </location>
</feature>
<reference evidence="2" key="1">
    <citation type="submission" date="2021-11" db="EMBL/GenBank/DDBJ databases">
        <authorList>
            <consortium name="Genoscope - CEA"/>
            <person name="William W."/>
        </authorList>
    </citation>
    <scope>NUCLEOTIDE SEQUENCE</scope>
</reference>
<feature type="region of interest" description="Disordered" evidence="1">
    <location>
        <begin position="17"/>
        <end position="48"/>
    </location>
</feature>
<proteinExistence type="predicted"/>
<accession>A0A8J2SAW9</accession>
<feature type="compositionally biased region" description="Basic and acidic residues" evidence="1">
    <location>
        <begin position="260"/>
        <end position="271"/>
    </location>
</feature>
<gene>
    <name evidence="2" type="ORF">PECAL_1P04140</name>
</gene>
<feature type="region of interest" description="Disordered" evidence="1">
    <location>
        <begin position="344"/>
        <end position="372"/>
    </location>
</feature>
<dbReference type="Proteomes" id="UP000789595">
    <property type="component" value="Unassembled WGS sequence"/>
</dbReference>
<feature type="compositionally biased region" description="Basic and acidic residues" evidence="1">
    <location>
        <begin position="34"/>
        <end position="45"/>
    </location>
</feature>
<comment type="caution">
    <text evidence="2">The sequence shown here is derived from an EMBL/GenBank/DDBJ whole genome shotgun (WGS) entry which is preliminary data.</text>
</comment>
<dbReference type="EMBL" id="CAKKNE010000001">
    <property type="protein sequence ID" value="CAH0364064.1"/>
    <property type="molecule type" value="Genomic_DNA"/>
</dbReference>
<evidence type="ECO:0000313" key="2">
    <source>
        <dbReference type="EMBL" id="CAH0364064.1"/>
    </source>
</evidence>
<name>A0A8J2SAW9_9STRA</name>
<organism evidence="2 3">
    <name type="scientific">Pelagomonas calceolata</name>
    <dbReference type="NCBI Taxonomy" id="35677"/>
    <lineage>
        <taxon>Eukaryota</taxon>
        <taxon>Sar</taxon>
        <taxon>Stramenopiles</taxon>
        <taxon>Ochrophyta</taxon>
        <taxon>Pelagophyceae</taxon>
        <taxon>Pelagomonadales</taxon>
        <taxon>Pelagomonadaceae</taxon>
        <taxon>Pelagomonas</taxon>
    </lineage>
</organism>
<dbReference type="AlphaFoldDB" id="A0A8J2SAW9"/>